<reference evidence="1" key="1">
    <citation type="journal article" date="2020" name="J Insects Food Feed">
        <title>The yellow mealworm (Tenebrio molitor) genome: a resource for the emerging insects as food and feed industry.</title>
        <authorList>
            <person name="Eriksson T."/>
            <person name="Andere A."/>
            <person name="Kelstrup H."/>
            <person name="Emery V."/>
            <person name="Picard C."/>
        </authorList>
    </citation>
    <scope>NUCLEOTIDE SEQUENCE</scope>
    <source>
        <strain evidence="1">Stoneville</strain>
        <tissue evidence="1">Whole head</tissue>
    </source>
</reference>
<sequence>MTMNPASKRPTLKIFPPLGGISGWSSFQRRSFTMSVLLKSLSPGGHFYHLCLEPSIVAKRLARHFVLGRSRVRIPGPPDLGCGFFQGFSHIITSCIHPSEPTTFLPHPASPYSSRIFLSVWLKRLKEASTNLN</sequence>
<accession>A0A8J6HQJ6</accession>
<organism evidence="1 2">
    <name type="scientific">Tenebrio molitor</name>
    <name type="common">Yellow mealworm beetle</name>
    <dbReference type="NCBI Taxonomy" id="7067"/>
    <lineage>
        <taxon>Eukaryota</taxon>
        <taxon>Metazoa</taxon>
        <taxon>Ecdysozoa</taxon>
        <taxon>Arthropoda</taxon>
        <taxon>Hexapoda</taxon>
        <taxon>Insecta</taxon>
        <taxon>Pterygota</taxon>
        <taxon>Neoptera</taxon>
        <taxon>Endopterygota</taxon>
        <taxon>Coleoptera</taxon>
        <taxon>Polyphaga</taxon>
        <taxon>Cucujiformia</taxon>
        <taxon>Tenebrionidae</taxon>
        <taxon>Tenebrio</taxon>
    </lineage>
</organism>
<evidence type="ECO:0000313" key="1">
    <source>
        <dbReference type="EMBL" id="KAH0818562.1"/>
    </source>
</evidence>
<dbReference type="EMBL" id="JABDTM020017296">
    <property type="protein sequence ID" value="KAH0818562.1"/>
    <property type="molecule type" value="Genomic_DNA"/>
</dbReference>
<protein>
    <submittedName>
        <fullName evidence="1">Uncharacterized protein</fullName>
    </submittedName>
</protein>
<dbReference type="AlphaFoldDB" id="A0A8J6HQJ6"/>
<comment type="caution">
    <text evidence="1">The sequence shown here is derived from an EMBL/GenBank/DDBJ whole genome shotgun (WGS) entry which is preliminary data.</text>
</comment>
<name>A0A8J6HQJ6_TENMO</name>
<proteinExistence type="predicted"/>
<dbReference type="Proteomes" id="UP000719412">
    <property type="component" value="Unassembled WGS sequence"/>
</dbReference>
<keyword evidence="2" id="KW-1185">Reference proteome</keyword>
<gene>
    <name evidence="1" type="ORF">GEV33_004229</name>
</gene>
<reference evidence="1" key="2">
    <citation type="submission" date="2021-08" db="EMBL/GenBank/DDBJ databases">
        <authorList>
            <person name="Eriksson T."/>
        </authorList>
    </citation>
    <scope>NUCLEOTIDE SEQUENCE</scope>
    <source>
        <strain evidence="1">Stoneville</strain>
        <tissue evidence="1">Whole head</tissue>
    </source>
</reference>
<evidence type="ECO:0000313" key="2">
    <source>
        <dbReference type="Proteomes" id="UP000719412"/>
    </source>
</evidence>